<protein>
    <submittedName>
        <fullName evidence="1">Uncharacterized protein</fullName>
    </submittedName>
</protein>
<name>A0A8S3A4I5_9BILA</name>
<dbReference type="EMBL" id="CAJOBC010149381">
    <property type="protein sequence ID" value="CAF4669244.1"/>
    <property type="molecule type" value="Genomic_DNA"/>
</dbReference>
<dbReference type="AlphaFoldDB" id="A0A8S3A4I5"/>
<dbReference type="Proteomes" id="UP000681722">
    <property type="component" value="Unassembled WGS sequence"/>
</dbReference>
<proteinExistence type="predicted"/>
<evidence type="ECO:0000313" key="1">
    <source>
        <dbReference type="EMBL" id="CAF4669244.1"/>
    </source>
</evidence>
<sequence length="55" mass="6372">MASVTDNYEFPQNPQLLYDEEIHKPDTRARDLLENYTDILNRDSVPIEAETDGDC</sequence>
<gene>
    <name evidence="1" type="ORF">SRO942_LOCUS50832</name>
</gene>
<feature type="non-terminal residue" evidence="1">
    <location>
        <position position="55"/>
    </location>
</feature>
<organism evidence="1 2">
    <name type="scientific">Didymodactylos carnosus</name>
    <dbReference type="NCBI Taxonomy" id="1234261"/>
    <lineage>
        <taxon>Eukaryota</taxon>
        <taxon>Metazoa</taxon>
        <taxon>Spiralia</taxon>
        <taxon>Gnathifera</taxon>
        <taxon>Rotifera</taxon>
        <taxon>Eurotatoria</taxon>
        <taxon>Bdelloidea</taxon>
        <taxon>Philodinida</taxon>
        <taxon>Philodinidae</taxon>
        <taxon>Didymodactylos</taxon>
    </lineage>
</organism>
<evidence type="ECO:0000313" key="2">
    <source>
        <dbReference type="Proteomes" id="UP000681722"/>
    </source>
</evidence>
<reference evidence="1" key="1">
    <citation type="submission" date="2021-02" db="EMBL/GenBank/DDBJ databases">
        <authorList>
            <person name="Nowell W R."/>
        </authorList>
    </citation>
    <scope>NUCLEOTIDE SEQUENCE</scope>
</reference>
<comment type="caution">
    <text evidence="1">The sequence shown here is derived from an EMBL/GenBank/DDBJ whole genome shotgun (WGS) entry which is preliminary data.</text>
</comment>
<accession>A0A8S3A4I5</accession>